<comment type="caution">
    <text evidence="2">The sequence shown here is derived from an EMBL/GenBank/DDBJ whole genome shotgun (WGS) entry which is preliminary data.</text>
</comment>
<evidence type="ECO:0000256" key="1">
    <source>
        <dbReference type="SAM" id="MobiDB-lite"/>
    </source>
</evidence>
<proteinExistence type="predicted"/>
<feature type="region of interest" description="Disordered" evidence="1">
    <location>
        <begin position="1"/>
        <end position="146"/>
    </location>
</feature>
<evidence type="ECO:0000313" key="3">
    <source>
        <dbReference type="Proteomes" id="UP000037288"/>
    </source>
</evidence>
<name>A0A0K9XJ50_9ACTN</name>
<sequence length="146" mass="15159">MTRWPRNDPTRTSAAAKSTAPKTIIRGGGALDSRKRRTRSQPASTTPVCPGGRTEAGIPGRVPRDVPSTTASPADPSARRATVTASPRSTDANAALRAGRSAGPTGVTRISTTPPQVRPTAKASSSDRPKVRAVPCPVSRDSRHSS</sequence>
<evidence type="ECO:0000313" key="2">
    <source>
        <dbReference type="EMBL" id="KNB53400.1"/>
    </source>
</evidence>
<organism evidence="2 3">
    <name type="scientific">Streptomyces caatingaensis</name>
    <dbReference type="NCBI Taxonomy" id="1678637"/>
    <lineage>
        <taxon>Bacteria</taxon>
        <taxon>Bacillati</taxon>
        <taxon>Actinomycetota</taxon>
        <taxon>Actinomycetes</taxon>
        <taxon>Kitasatosporales</taxon>
        <taxon>Streptomycetaceae</taxon>
        <taxon>Streptomyces</taxon>
    </lineage>
</organism>
<reference evidence="3" key="1">
    <citation type="submission" date="2015-07" db="EMBL/GenBank/DDBJ databases">
        <title>Draft genome sequence of Streptomyces sp. CMAA 1322, a bacterium isolated from Caatinga biome, from dry forest semiarid of Brazil.</title>
        <authorList>
            <person name="Santos S.N."/>
            <person name="Gacesa R."/>
            <person name="Taketani R.G."/>
            <person name="Long P.F."/>
            <person name="Melo I.S."/>
        </authorList>
    </citation>
    <scope>NUCLEOTIDE SEQUENCE [LARGE SCALE GENOMIC DNA]</scope>
    <source>
        <strain evidence="3">CMAA 1322</strain>
    </source>
</reference>
<accession>A0A0K9XJ50</accession>
<protein>
    <submittedName>
        <fullName evidence="2">Uncharacterized protein</fullName>
    </submittedName>
</protein>
<gene>
    <name evidence="2" type="ORF">AC230_01575</name>
</gene>
<dbReference type="EMBL" id="LFXA01000002">
    <property type="protein sequence ID" value="KNB53400.1"/>
    <property type="molecule type" value="Genomic_DNA"/>
</dbReference>
<feature type="compositionally biased region" description="Low complexity" evidence="1">
    <location>
        <begin position="10"/>
        <end position="23"/>
    </location>
</feature>
<dbReference type="Proteomes" id="UP000037288">
    <property type="component" value="Unassembled WGS sequence"/>
</dbReference>
<keyword evidence="3" id="KW-1185">Reference proteome</keyword>
<feature type="compositionally biased region" description="Polar residues" evidence="1">
    <location>
        <begin position="83"/>
        <end position="92"/>
    </location>
</feature>
<dbReference type="AlphaFoldDB" id="A0A0K9XJ50"/>